<dbReference type="CDD" id="cd00093">
    <property type="entry name" value="HTH_XRE"/>
    <property type="match status" value="1"/>
</dbReference>
<dbReference type="SUPFAM" id="SSF47413">
    <property type="entry name" value="lambda repressor-like DNA-binding domains"/>
    <property type="match status" value="1"/>
</dbReference>
<dbReference type="PANTHER" id="PTHR40661:SF3">
    <property type="entry name" value="FELS-1 PROPHAGE TRANSCRIPTIONAL REGULATOR"/>
    <property type="match status" value="1"/>
</dbReference>
<reference evidence="5 6" key="1">
    <citation type="submission" date="2019-12" db="EMBL/GenBank/DDBJ databases">
        <title>Neisseriaceae gen. nov. sp. Genome sequencing and assembly.</title>
        <authorList>
            <person name="Liu Z."/>
            <person name="Li A."/>
        </authorList>
    </citation>
    <scope>NUCLEOTIDE SEQUENCE [LARGE SCALE GENOMIC DNA]</scope>
    <source>
        <strain evidence="5 6">B2N2-7</strain>
    </source>
</reference>
<dbReference type="Gene3D" id="2.10.109.10">
    <property type="entry name" value="Umud Fragment, subunit A"/>
    <property type="match status" value="1"/>
</dbReference>
<evidence type="ECO:0000256" key="3">
    <source>
        <dbReference type="ARBA" id="ARBA00023163"/>
    </source>
</evidence>
<feature type="domain" description="HTH cro/C1-type" evidence="4">
    <location>
        <begin position="28"/>
        <end position="82"/>
    </location>
</feature>
<evidence type="ECO:0000259" key="4">
    <source>
        <dbReference type="PROSITE" id="PS50943"/>
    </source>
</evidence>
<dbReference type="InterPro" id="IPR039418">
    <property type="entry name" value="LexA-like"/>
</dbReference>
<dbReference type="InterPro" id="IPR015927">
    <property type="entry name" value="Peptidase_S24_S26A/B/C"/>
</dbReference>
<dbReference type="Gene3D" id="1.10.260.40">
    <property type="entry name" value="lambda repressor-like DNA-binding domains"/>
    <property type="match status" value="1"/>
</dbReference>
<dbReference type="Pfam" id="PF01381">
    <property type="entry name" value="HTH_3"/>
    <property type="match status" value="1"/>
</dbReference>
<dbReference type="AlphaFoldDB" id="A0A845BW56"/>
<dbReference type="InterPro" id="IPR036286">
    <property type="entry name" value="LexA/Signal_pep-like_sf"/>
</dbReference>
<keyword evidence="2" id="KW-0238">DNA-binding</keyword>
<evidence type="ECO:0000313" key="6">
    <source>
        <dbReference type="Proteomes" id="UP000467214"/>
    </source>
</evidence>
<name>A0A845BW56_9NEIS</name>
<dbReference type="Pfam" id="PF00717">
    <property type="entry name" value="Peptidase_S24"/>
    <property type="match status" value="1"/>
</dbReference>
<evidence type="ECO:0000256" key="2">
    <source>
        <dbReference type="ARBA" id="ARBA00023125"/>
    </source>
</evidence>
<dbReference type="InterPro" id="IPR001387">
    <property type="entry name" value="Cro/C1-type_HTH"/>
</dbReference>
<dbReference type="SUPFAM" id="SSF51306">
    <property type="entry name" value="LexA/Signal peptidase"/>
    <property type="match status" value="1"/>
</dbReference>
<organism evidence="5 6">
    <name type="scientific">Craterilacuibacter sinensis</name>
    <dbReference type="NCBI Taxonomy" id="2686017"/>
    <lineage>
        <taxon>Bacteria</taxon>
        <taxon>Pseudomonadati</taxon>
        <taxon>Pseudomonadota</taxon>
        <taxon>Betaproteobacteria</taxon>
        <taxon>Neisseriales</taxon>
        <taxon>Neisseriaceae</taxon>
        <taxon>Craterilacuibacter</taxon>
    </lineage>
</organism>
<dbReference type="CDD" id="cd06529">
    <property type="entry name" value="S24_LexA-like"/>
    <property type="match status" value="1"/>
</dbReference>
<comment type="caution">
    <text evidence="5">The sequence shown here is derived from an EMBL/GenBank/DDBJ whole genome shotgun (WGS) entry which is preliminary data.</text>
</comment>
<proteinExistence type="predicted"/>
<gene>
    <name evidence="5" type="ORF">GQF02_07150</name>
</gene>
<evidence type="ECO:0000256" key="1">
    <source>
        <dbReference type="ARBA" id="ARBA00023015"/>
    </source>
</evidence>
<dbReference type="GO" id="GO:0003677">
    <property type="term" value="F:DNA binding"/>
    <property type="evidence" value="ECO:0007669"/>
    <property type="project" value="UniProtKB-KW"/>
</dbReference>
<evidence type="ECO:0000313" key="5">
    <source>
        <dbReference type="EMBL" id="MXR36743.1"/>
    </source>
</evidence>
<sequence>MTDVSIWMYFHLSKEFCQVTSGDMAKRVRALRDGLGLTAKDFSARLGEKEWKIRDIERGKQKIDGNYLSCLQVNLGVSPTWVVSGVGSMFLAREGDQLENRPDKVESILHKDAVFDVSGHEIDLEEFVFVPRYRVQASAGGGRLLSEEDYMHSMAFRRYWVTKYLGADPANLAIISVDGDSMDPVLKDRDVIMLDTSRRDANHEGIYVIRLDDMLMVKQLQRLPGWKLRVSSANPAYASFDVDLSNAEEGVAVIGKVVWFGRQT</sequence>
<dbReference type="InterPro" id="IPR010982">
    <property type="entry name" value="Lambda_DNA-bd_dom_sf"/>
</dbReference>
<keyword evidence="6" id="KW-1185">Reference proteome</keyword>
<keyword evidence="3" id="KW-0804">Transcription</keyword>
<keyword evidence="1" id="KW-0805">Transcription regulation</keyword>
<dbReference type="Proteomes" id="UP000467214">
    <property type="component" value="Unassembled WGS sequence"/>
</dbReference>
<dbReference type="SMART" id="SM00530">
    <property type="entry name" value="HTH_XRE"/>
    <property type="match status" value="1"/>
</dbReference>
<dbReference type="PROSITE" id="PS50943">
    <property type="entry name" value="HTH_CROC1"/>
    <property type="match status" value="1"/>
</dbReference>
<protein>
    <submittedName>
        <fullName evidence="5">Helix-turn-helix domain-containing protein</fullName>
    </submittedName>
</protein>
<dbReference type="PANTHER" id="PTHR40661">
    <property type="match status" value="1"/>
</dbReference>
<dbReference type="EMBL" id="WSSB01000005">
    <property type="protein sequence ID" value="MXR36743.1"/>
    <property type="molecule type" value="Genomic_DNA"/>
</dbReference>
<accession>A0A845BW56</accession>